<evidence type="ECO:0000313" key="3">
    <source>
        <dbReference type="Proteomes" id="UP001589844"/>
    </source>
</evidence>
<proteinExistence type="predicted"/>
<dbReference type="Proteomes" id="UP001589844">
    <property type="component" value="Unassembled WGS sequence"/>
</dbReference>
<evidence type="ECO:0000313" key="2">
    <source>
        <dbReference type="EMBL" id="MFC0349466.1"/>
    </source>
</evidence>
<organism evidence="2 3">
    <name type="scientific">Undibacterium danionis</name>
    <dbReference type="NCBI Taxonomy" id="1812100"/>
    <lineage>
        <taxon>Bacteria</taxon>
        <taxon>Pseudomonadati</taxon>
        <taxon>Pseudomonadota</taxon>
        <taxon>Betaproteobacteria</taxon>
        <taxon>Burkholderiales</taxon>
        <taxon>Oxalobacteraceae</taxon>
        <taxon>Undibacterium</taxon>
    </lineage>
</organism>
<feature type="chain" id="PRO_5046358633" evidence="1">
    <location>
        <begin position="28"/>
        <end position="167"/>
    </location>
</feature>
<keyword evidence="1" id="KW-0732">Signal</keyword>
<dbReference type="RefSeq" id="WP_390211089.1">
    <property type="nucleotide sequence ID" value="NZ_JBHLXJ010000007.1"/>
</dbReference>
<reference evidence="2 3" key="1">
    <citation type="submission" date="2024-09" db="EMBL/GenBank/DDBJ databases">
        <authorList>
            <person name="Sun Q."/>
            <person name="Mori K."/>
        </authorList>
    </citation>
    <scope>NUCLEOTIDE SEQUENCE [LARGE SCALE GENOMIC DNA]</scope>
    <source>
        <strain evidence="2 3">CCM 8677</strain>
    </source>
</reference>
<protein>
    <submittedName>
        <fullName evidence="2">DUF6702 family protein</fullName>
    </submittedName>
</protein>
<keyword evidence="3" id="KW-1185">Reference proteome</keyword>
<name>A0ABV6IEL6_9BURK</name>
<dbReference type="InterPro" id="IPR046525">
    <property type="entry name" value="DUF6702"/>
</dbReference>
<accession>A0ABV6IEL6</accession>
<gene>
    <name evidence="2" type="ORF">ACFFJH_06585</name>
</gene>
<dbReference type="EMBL" id="JBHLXJ010000007">
    <property type="protein sequence ID" value="MFC0349466.1"/>
    <property type="molecule type" value="Genomic_DNA"/>
</dbReference>
<feature type="signal peptide" evidence="1">
    <location>
        <begin position="1"/>
        <end position="27"/>
    </location>
</feature>
<evidence type="ECO:0000256" key="1">
    <source>
        <dbReference type="SAM" id="SignalP"/>
    </source>
</evidence>
<sequence length="167" mass="19005">MSTFNLIKLFKVSLASALICIGALAHAHRFHAGITDISMNPNTGSTEIIHTFMAHDIEALLENLYQRQFDLSDPEDAQVLQRYIEQQFILSSKEQRLPLKWVGLKVDPNSVIIFQEIEQQFLPDQIAIRQAVLTDFLVDQVNTVNITKNGSTQSLTFTRSKREHQIP</sequence>
<comment type="caution">
    <text evidence="2">The sequence shown here is derived from an EMBL/GenBank/DDBJ whole genome shotgun (WGS) entry which is preliminary data.</text>
</comment>
<dbReference type="Pfam" id="PF20420">
    <property type="entry name" value="DUF6702"/>
    <property type="match status" value="1"/>
</dbReference>